<dbReference type="PANTHER" id="PTHR24271:SF69">
    <property type="entry name" value="GRANZYME A"/>
    <property type="match status" value="1"/>
</dbReference>
<feature type="non-terminal residue" evidence="7">
    <location>
        <position position="1"/>
    </location>
</feature>
<evidence type="ECO:0000256" key="2">
    <source>
        <dbReference type="ARBA" id="ARBA00022670"/>
    </source>
</evidence>
<evidence type="ECO:0000256" key="3">
    <source>
        <dbReference type="ARBA" id="ARBA00022801"/>
    </source>
</evidence>
<dbReference type="SUPFAM" id="SSF50494">
    <property type="entry name" value="Trypsin-like serine proteases"/>
    <property type="match status" value="1"/>
</dbReference>
<dbReference type="Gene3D" id="2.40.10.10">
    <property type="entry name" value="Trypsin-like serine proteases"/>
    <property type="match status" value="2"/>
</dbReference>
<dbReference type="AlphaFoldDB" id="A0A7K9SJ28"/>
<name>A0A7K9SJ28_9PICI</name>
<dbReference type="FunFam" id="2.40.10.10:FF:000010">
    <property type="entry name" value="Kallikrein related peptidase 11"/>
    <property type="match status" value="1"/>
</dbReference>
<proteinExistence type="inferred from homology"/>
<keyword evidence="3" id="KW-0378">Hydrolase</keyword>
<evidence type="ECO:0000256" key="5">
    <source>
        <dbReference type="ARBA" id="ARBA00023157"/>
    </source>
</evidence>
<dbReference type="CDD" id="cd00190">
    <property type="entry name" value="Tryp_SPc"/>
    <property type="match status" value="1"/>
</dbReference>
<keyword evidence="4" id="KW-0720">Serine protease</keyword>
<dbReference type="PANTHER" id="PTHR24271">
    <property type="entry name" value="KALLIKREIN-RELATED"/>
    <property type="match status" value="1"/>
</dbReference>
<keyword evidence="2" id="KW-0645">Protease</keyword>
<dbReference type="InterPro" id="IPR001314">
    <property type="entry name" value="Peptidase_S1A"/>
</dbReference>
<evidence type="ECO:0000313" key="7">
    <source>
        <dbReference type="EMBL" id="NXI36234.1"/>
    </source>
</evidence>
<dbReference type="EMBL" id="VWZX01001532">
    <property type="protein sequence ID" value="NXI36234.1"/>
    <property type="molecule type" value="Genomic_DNA"/>
</dbReference>
<dbReference type="InterPro" id="IPR043504">
    <property type="entry name" value="Peptidase_S1_PA_chymotrypsin"/>
</dbReference>
<organism evidence="7 8">
    <name type="scientific">Galbula dea</name>
    <dbReference type="NCBI Taxonomy" id="1109041"/>
    <lineage>
        <taxon>Eukaryota</taxon>
        <taxon>Metazoa</taxon>
        <taxon>Chordata</taxon>
        <taxon>Craniata</taxon>
        <taxon>Vertebrata</taxon>
        <taxon>Euteleostomi</taxon>
        <taxon>Archelosauria</taxon>
        <taxon>Archosauria</taxon>
        <taxon>Dinosauria</taxon>
        <taxon>Saurischia</taxon>
        <taxon>Theropoda</taxon>
        <taxon>Coelurosauria</taxon>
        <taxon>Aves</taxon>
        <taxon>Neognathae</taxon>
        <taxon>Neoaves</taxon>
        <taxon>Telluraves</taxon>
        <taxon>Coraciimorphae</taxon>
        <taxon>Piciformes</taxon>
        <taxon>Galbulidae</taxon>
        <taxon>Galbula</taxon>
    </lineage>
</organism>
<reference evidence="7 8" key="1">
    <citation type="submission" date="2019-09" db="EMBL/GenBank/DDBJ databases">
        <title>Bird 10,000 Genomes (B10K) Project - Family phase.</title>
        <authorList>
            <person name="Zhang G."/>
        </authorList>
    </citation>
    <scope>NUCLEOTIDE SEQUENCE [LARGE SCALE GENOMIC DNA]</scope>
    <source>
        <strain evidence="7">B10K-DU-001-62</strain>
        <tissue evidence="7">Muscle</tissue>
    </source>
</reference>
<feature type="non-terminal residue" evidence="7">
    <location>
        <position position="186"/>
    </location>
</feature>
<dbReference type="InterPro" id="IPR009003">
    <property type="entry name" value="Peptidase_S1_PA"/>
</dbReference>
<keyword evidence="8" id="KW-1185">Reference proteome</keyword>
<evidence type="ECO:0000256" key="1">
    <source>
        <dbReference type="ARBA" id="ARBA00009228"/>
    </source>
</evidence>
<dbReference type="OrthoDB" id="6755574at2759"/>
<feature type="domain" description="Peptidase S1" evidence="6">
    <location>
        <begin position="1"/>
        <end position="185"/>
    </location>
</feature>
<evidence type="ECO:0000256" key="4">
    <source>
        <dbReference type="ARBA" id="ARBA00022825"/>
    </source>
</evidence>
<comment type="caution">
    <text evidence="7">The sequence shown here is derived from an EMBL/GenBank/DDBJ whole genome shotgun (WGS) entry which is preliminary data.</text>
</comment>
<dbReference type="InterPro" id="IPR033116">
    <property type="entry name" value="TRYPSIN_SER"/>
</dbReference>
<dbReference type="GO" id="GO:0004252">
    <property type="term" value="F:serine-type endopeptidase activity"/>
    <property type="evidence" value="ECO:0007669"/>
    <property type="project" value="InterPro"/>
</dbReference>
<dbReference type="PRINTS" id="PR00722">
    <property type="entry name" value="CHYMOTRYPSIN"/>
</dbReference>
<sequence length="186" mass="20470">SKVILGAHSQKAREKEKQYFQIAKQIRYPGYRYDHKEKDIMLLQLKGRARINKAVKPISLPTSDADPKPGTTCAVAGWGLTCNDPKKFSDTLREVNITVISRQTCNDKNHYNNNPVITGNMICAGDKNGGKDTCGGDSGGPLICNHELKGITAFGKRNKCGSSDGPGVYTRLTKKYLKWIGKTIRG</sequence>
<accession>A0A7K9SJ28</accession>
<evidence type="ECO:0000259" key="6">
    <source>
        <dbReference type="PROSITE" id="PS50240"/>
    </source>
</evidence>
<dbReference type="Pfam" id="PF00089">
    <property type="entry name" value="Trypsin"/>
    <property type="match status" value="1"/>
</dbReference>
<comment type="similarity">
    <text evidence="1">Belongs to the peptidase S1 family. Snake venom subfamily.</text>
</comment>
<dbReference type="InterPro" id="IPR001254">
    <property type="entry name" value="Trypsin_dom"/>
</dbReference>
<dbReference type="GO" id="GO:0006508">
    <property type="term" value="P:proteolysis"/>
    <property type="evidence" value="ECO:0007669"/>
    <property type="project" value="UniProtKB-KW"/>
</dbReference>
<dbReference type="SMART" id="SM00020">
    <property type="entry name" value="Tryp_SPc"/>
    <property type="match status" value="1"/>
</dbReference>
<protein>
    <submittedName>
        <fullName evidence="7">GRAA protein</fullName>
    </submittedName>
</protein>
<dbReference type="Proteomes" id="UP000566440">
    <property type="component" value="Unassembled WGS sequence"/>
</dbReference>
<keyword evidence="5" id="KW-1015">Disulfide bond</keyword>
<dbReference type="PROSITE" id="PS50240">
    <property type="entry name" value="TRYPSIN_DOM"/>
    <property type="match status" value="1"/>
</dbReference>
<dbReference type="PROSITE" id="PS00135">
    <property type="entry name" value="TRYPSIN_SER"/>
    <property type="match status" value="1"/>
</dbReference>
<gene>
    <name evidence="7" type="primary">Gzma</name>
    <name evidence="7" type="ORF">GALDEA_R02642</name>
</gene>
<evidence type="ECO:0000313" key="8">
    <source>
        <dbReference type="Proteomes" id="UP000566440"/>
    </source>
</evidence>